<accession>A0A9W6QRX9</accession>
<dbReference type="InterPro" id="IPR010060">
    <property type="entry name" value="NRPS_synth"/>
</dbReference>
<dbReference type="FunFam" id="1.10.1200.10:FF:000016">
    <property type="entry name" value="Non-ribosomal peptide synthase"/>
    <property type="match status" value="1"/>
</dbReference>
<evidence type="ECO:0000256" key="1">
    <source>
        <dbReference type="ARBA" id="ARBA00001957"/>
    </source>
</evidence>
<evidence type="ECO:0000256" key="3">
    <source>
        <dbReference type="ARBA" id="ARBA00022450"/>
    </source>
</evidence>
<feature type="domain" description="Carrier" evidence="8">
    <location>
        <begin position="906"/>
        <end position="981"/>
    </location>
</feature>
<dbReference type="GO" id="GO:0003824">
    <property type="term" value="F:catalytic activity"/>
    <property type="evidence" value="ECO:0007669"/>
    <property type="project" value="InterPro"/>
</dbReference>
<sequence>MVAVGLSPAQQALWFAQRLDGTGAGYTTAEAVDLRGPLVVAAFTRAATVVAAEAEALGTLFTVDGDEVAQLPGAVEVPVTLVDVSGEPDPVAAARRWMDDDRALPIDLVTGPVAAQALFVLGPDHHLWYLRAHHIVLDGYGFSLVARRVADVYRALSTGAEAGPSPFAPVSAYVAEQDSYRASDKFVADRVWWTERVADLPEVVSPSNSTESVVGFRRVRGSVDLKLDPLHGPGFVSAAVGLVVHRATGADEVVLGLPMMGRLGSVSARIPTTTVNVLPLRVAVAPRTSVGDLLAAVRAELRAVSPHQTYRGEDVRREAHLLAAGRRLVGPWVNLKPYRAELDFGGVDAAVQYLAAGPTEDLSFTVYSAQGSLEIEVDGNPARYTEADLLGYLDAFATVLRSLVGADADLPTGRLGLLGEPVSLVGPAPVRPSLGLAELVAAQAERTPDRIAVRDGSHSVTYRELVDRVGAIAATLRERGAAPETVVAVALPRTVDLVATLLAVASTGAAYLPLDLGFPADRIEYMLADASPVLVVGANGLQLTEVGTGTVSPVSVRSDQAAYVLYTSGSTGRPKGVVIPSGALVNFLLDMVDRFALGADDVLVAVTTVGFDISGLELFVPLLSGATVRLVDGDTARDPALLAAVIADGATVMQATPSLWQALLAAYPSAVQGLRVLVGGEGLPADLARDLAWSRGVTNLYGPTETTIWSTAHELNGDGVSIGAPIANTTVYVLDGALKPVPVGVPGELYIAGDGLARGYHARPGLSAERFTADPFGPAGTRMYRTGDLARRGPDGLLSVLGRVDHQVKVRGFRIELGEIETVLARHPEVERAVVVAHGSGLAEQRLVAYVVPTVPDDLTDWARSALPDYMVPSALVGLPEIPLTPNGKVDRRALPEPDLVGGGRAPRNPRERALCDLVGEVLGVRDVGIDDDFFALGGTSLLATRLSVRARVELGVEVSIRSVFDALTVAGLVEHLTTAAAVAGPRAVERPERVPLSFAQRRLWFVHELDGPDPTYHIPLLLRFAEQIDVRALRAAVADVAERHEVLRTVVATDADGIAYQVIGHAWPTVVEGGSVNEAARAPFDLRADSPLRVHVLGNAVLLVLHHIAGDEWSLGPLVADLGVAYNARLVGSAPSFTPLPLQYADFTLWQRGLAEDGLDFWATTLRGAPDEVGLRPDHARPARASHRGGTVPLEIPADLHAGVRELAVRSGTSVFMVVHAALAAVLSRLGAGTDIVIGTPTAGRVDPVVDPLVGFFVNTVPLRTDVSGSPTFAQLLSRVRAADLAAFDNQNTPFERMVETLAPRRSAGRHPLFQVLFAYHPELPTGFAESLELVHTDTAKFDLTVDLSERSGGLHGFVEYALDLYEPATVAAFTARLVAFLCAVVAAPEVSVESVDLLSAPERAAVTSLWQGARVPVTAESIPVLFAAQVASRADAPAVLVDGGISLTYSELDTRVSALAAELRSRDIGEDSIVGVLLERSAALIVALLAIQRAGAAYLPLDPDYPLSRLTYMVDDATPALVIASPGGPLVGTSHFLLNPDGTYPQAPNSGPLLTRPSDTSAPDSPTIPPQATKPSTAQADPYPAPPTPGRLDQGRPPGVVGAGPRARAADGVPFVGAVVSAARGGVGASGSGVDGGLDGVGGVGDRAAYVIYTSGSTGRPKGVVVPQSGIVNRLRWMQAEYGLVPGERVLQKTPASFDVSVWEFFWPLVTGATLVFAKPGGHRDPAYLAEVVERHQVTTVHFVPSMLRAFVADPAAREVTSLKRVLCSGEALPEDLRDEFRAISAAELHNLYGPTEASVDVTAIRVEDTGTVSIGRPVWNTDTYVLDHNLRPVPPGVPGELYLAGVQLAWGYLKRPELTAARFVANPFAEGRLYRTGDLARWNDGVLEYLGRVDDQVKLRGFRIELGEVEAAMAAVDGVAHAVATVRQDRLIGYVVPADASAGVREELAKTLPAHLVPSVVVGIDAIPLSPSGKTDRKALPEPQAQADIRRAPSNSVEEFLCAAYADLLGLDAVGVDDDFFALGGHSLLATRLVNRVRTGLSAELSVRDVFEASTVAGLAARTDVTTAPRPIPGELPRPKLAPLSAAQQRLWFAYRVEGPSPTYNIPFTARLTGDVDVPSLVAALHDLAARHESLRTVLTDTHQVVTDRQPSLDVVATTEEALPALVTEAAEHAFDLATDIPVRAWLFTTPAASVLLVLVHHIAADEWSEATLWAELGSAYAARKAGQEPEFTPLAVQYADYAVWQQALLDTVADTQLAYWRRALDGLPEEIPLPTDRPRPASADHRGARVRAAVDAHTHRALADLAAGQGASVFMVGHAAVAALLTGLGAGTDIALGAPVAGRVDDRLDGLIGFLVNTVVLRVDTSGDPTFTDLLARARTADLAAYAHQDLPFDRVVEDLAPARWLGRNPLFQTMLVHRAAPTASPGLPGHGGAAEPVELTTAKFDLTITLAERAEGGIDISVDYATALFDRETAADLAWRLTTLLTAIAADAGTRLSDVDLRTPRELAWRQSTPLPDGPRTLPELLAAQVTARPGDVALVADETLTFGELGSRVRRLARHLVQLGIGAEDIVAVALPRGVDLIISLLGVIEAGATYLPLDPDYPRARLDHVLSDARPALLITDGLAANLPTLRPNDPAIATQPDTALGVLPDPDAAAYVIYTSGSTGLPKGVTVAHRQITALFQANQAAVFGPVSGGARVRVSHGFSFAFDASWQQLLWLLDGHELHLLTRDEYADPAAYLKAVTHRAIDFVEATPSTIGMLVDRGLLDTGVKGLGMGGEAVPVALWERMADITAFDFYGPTEATVMVTMAPISGDTPNIGGPVSGSTAYVLDERLRPVPTGVTGELYVGGAQVARGYLNRPALTAERFVANPFGEGRLYRTGDLVRRGRDGSLRFAGRSDDQVKIRGFRVELGEVEAALSALPGVRASAVVLRDRRLVGYVTPATVDIAAARAALQNTLPEQAVPGALVALDALPLTINGKVDRAALPEPDFTAVVTSRQPETSAEHALAEVFATVLGLPTVGIDDDFFAIGGDSIMSIQLVTAARAAGVGIAPRDVFELRTVKALAAHSSTVSTGLVGSPTGELPLTPVMRDLIARGGPIRRFAQTTVLVTPEGLTEDVLRLALQRVLATHSVLGARLTETGLVIGDAPVVADVLRVGACDVAEALDALDPWTGATIAFRWDGTSRLLIAAHHLVVDGVSWRVLAGDLAAACTGELPQESTAFRLWARELMTRPRTDGDFWRHLLAEPVQPWGTAPLDPARDTAGSTRTERVELDAETTATLLTALPRRFGVGVREAILTGLASAAGGPVLVDVEGHGREEQAVPGADLTRAVGWFTSLHPLRLDGGLKQVKELSRAVPDNGIGYGLVGSPTAEVLVNYLGRFTLDGRPWSPAPEANALGGGVDPQMPVSHAIAVNAAIEDRAGGAVLVAEWTYAPGACAGVDVSALAATWSLAVKELATEARSSDAVEHTPSDFSLVTLPQSGVDSLVAAYPTLTDIWPLSPLQTGLLYLAETDDVYTVQLVLDLEGDINADRLRRAVGAVLERHANLRTSFLTTDSGVPVQVVTPLADIPFATADDLAVFLQEDRSRGFDITAGPLVRFTLIGSQLVVTNHHLVLDGWSGPLLVRDLIALYSGTELPEPGDYRRYLASLAQRDSKPWQAALDGLTEPTVLAPDVAVSGPPNEVAVPVRRDITEIARAHRVTANTVIQVAWGLTLARLLGRDDVVFGATVSGRSGAVDGIAEMVGLFINTVPVRVRLDPAESPGALLARVQDEQAALIGHHDVGLAEIQRQAGLGELFDTLMVVESYPIADEPAAAELRVTGAVGHDATHYPVAVVAHPGQDLRLRYHGQIGELAERFAIVLDTLATADQVGEIDVLTDAERATILEAFNDTAEPEVTRTLTAMVVDRMTATPDAVAVVDNGRRLTYRELDTLTASLAAKLQDHGVGPEKTVGIALPRSAEMVVALVAVLRAGGAFVPVDPTWPSDRRERVLADSRAVAAITGPDAVALTVPTVPVDLDAWPHPLTAPKPVAVDGLGLAYVIFTSGSTGVPKGAMIRHEAICARLHWQLGLLGFGADDATLFKAPLAFDISINEIFLPLVAGGRVVVAAAGGERDPNYLLDVIDTEAVTFVYLPSSMLDALLTVATEPGALAGLRHVWCGGEVLTPDLFDRFRRRLDTTMYHGYGPAEATIGVSHVVYRQAAERIATSIGKPNPNTRLYVLDPHLRPVPVGQTGELYAGGYLLGRGYVNAPSLTANRFIADPFGPAGERLYRTGDLARWNTDGSLDFVGRADNQVKIRGMRLELEEVEAALSTHPAVRRAVVTVRRSSLVAYIVPDGAVTVAELTDWSRSALPDYMVPSAFVLMDVLPTTVNGKVDRAALPEPERVTTTTRAPATAVEAALVSLFADVLGLDEVGADDDFFALGGDSIVSMQLVARARATGIKFTTRQVFETRTVAALAAVAEFGTTAQTLPDNAIGEIPLTPVMRELLGRSGPINRFHQSRLLLSPVTLTFDRLVSAVNAVVDVHPVLRTRLTGEALVVGAATAVVTHVDAAGHYGPQWSKTLRDATDRAIGELDPVAGAMLRVVWFDRGQGEPGRVLIVAHHLVIDGVSWRILVPALAAALNGERPSATGLSFRGWATALNQQDRDAELPAWQEIVAPAHSLTTRPLDGAVDTVGTAQSHTVTIPNATTLLGPLPAAFHTGPTEVLLAALATAVGQPVVVDLEGHGRSDEVTDTVGWFTEIHPVRLTPGDDPAATLKLTKEAVRAVPGDGLGHGLLRDRLSAAPRDILVNYLGRIGAGETGDWSAAPEAATLASGADDAMAVGHPIALNILAEGDTLTAHFAWVGAVADNTVRDLADRWAAALADLARVDGGGHSPSDWPLAGLTQAEVDEIDAVHDPADVWSTTPLQEGLLFLTAFDESEVDVYTTQQVLTLRGPVDGNRLRAAAQAVVDRHDTLRAAFPTLSTGRIAQVITRRVDVPWREVTAASAADAENVIGAERATRFDLGTAPLIRFLLVRLPGDEARLVLTNHHAILDGWSTPLLARELFTRYAGQEPPAVRSYREHLADLAARDHDAAKAAWRDALAGLDEPTLIAPEAPRTGVLPGQLDLTLPAETVTALTATVRGIGVTLNAAVQAAWALVLANHTGRDDIVFGATVSGRDGDVEGVGSMVGLFINTVPVRVRLDPAESLAALLTRLHGEQAALLDHQHLGLADIQRGHGELFDTLTVFESYPIDSDALERAENAAGFQVAEVEGRDSTHYPLTLLVLPGAQTTLTLRYRPDVVDEDTAHVLLGRVERALETIADQAAASVSGVSLLTFEESYNALTAWQGSPVAVDATTLPALFTARAAQTPDATAVVVDGGKSLTYAELDNRVATLAGVLVARGVQPGSVVGVRLERSAALIVALLAVQRAGGAYLPLDPEYPADRLAMMVADAEPTVVIASDRVDGELVVDADGAPGEWALPLASEVTDQDRPAYVIYTSGSTGRPKGVVVPHSGIVNRLLWMQAEYGLTPGERVLQKTPASFDVSVWEFFWPLITGATLVFAKPGGHRDPAYLAEVIERHRVTTVHFVPSMLRAFVADPAAREVTTLRRVLCSGEALPADLRDEFRQVSQAELHNLYGPTEASVDVTAIQVADTGAVPIGRPVWNTQTYVLDSFLRPVAPGNPGELYLAGDQLAWGYLNRPELTSVRFVANPFGTGRLYRTGDVARWTDGVLEYLGRADDQVKLRGFRIELGEIEAAMAAHVTHAVAAVIDDRLIGYHVGDVDTDALRAELGKTLPDHMIPSAFVSLDHVPLTPSGKTDRKALPRPDFAALVTDREAETDIERVLVELVATVLGLPAVGVDDDFFALGGDSIVSIQLVGRARAAGITFSPRDVFERRTAAGIALVATVERREAEAEGEGIGLVPFTPIMRDTLARGGPLDRFSQARLLRAPADLDLDRLVRAVDALRAKHHVLRAQLTDDGLLVPDLAPAEVVRRVDASALTDAQLAEAAAGVADELDPAAGVVLRVVWFDRGGREGRLLLVAHHFVVDGVSWRVLEPDLVTAYRGADLDPVGTSFRRWSLGLAEADRKAELDHWGGLADCSGALIATREIDASDTVATGRELRLTLSPEETLPLLTTVPELFHGTVNDVLLAGFAIAAAATKGNVPRVVDVEGHGREEQAVPGADLSRTVGWFTTVYPVRLDLAGIDATDAFAGGTSVDAAVKRVKEHLRAVPDNGIGHGLLGDTGIARREVLVNYLGRFGSATETGPWTAAPEAAALGGGVDPAMPITHAIQVNAVTVDTADGPTLIATWAWGGAVVDEDAVRDLANAWFAALRAIARSGSGGHTPSDLTFSDLSQDELDEFESEWNQ</sequence>
<dbReference type="EMBL" id="BSSD01000006">
    <property type="protein sequence ID" value="GLW93517.1"/>
    <property type="molecule type" value="Genomic_DNA"/>
</dbReference>
<keyword evidence="5" id="KW-0677">Repeat</keyword>
<dbReference type="InterPro" id="IPR045851">
    <property type="entry name" value="AMP-bd_C_sf"/>
</dbReference>
<dbReference type="FunFam" id="3.30.300.30:FF:000010">
    <property type="entry name" value="Enterobactin synthetase component F"/>
    <property type="match status" value="1"/>
</dbReference>
<name>A0A9W6QRX9_9PSEU</name>
<dbReference type="GO" id="GO:0043041">
    <property type="term" value="P:amino acid activation for nonribosomal peptide biosynthetic process"/>
    <property type="evidence" value="ECO:0007669"/>
    <property type="project" value="TreeGrafter"/>
</dbReference>
<dbReference type="Gene3D" id="3.40.50.980">
    <property type="match status" value="2"/>
</dbReference>
<dbReference type="CDD" id="cd17646">
    <property type="entry name" value="A_NRPS_AB3403-like"/>
    <property type="match status" value="2"/>
</dbReference>
<comment type="caution">
    <text evidence="9">The sequence shown here is derived from an EMBL/GenBank/DDBJ whole genome shotgun (WGS) entry which is preliminary data.</text>
</comment>
<keyword evidence="4" id="KW-0597">Phosphoprotein</keyword>
<dbReference type="InterPro" id="IPR009081">
    <property type="entry name" value="PP-bd_ACP"/>
</dbReference>
<feature type="region of interest" description="Disordered" evidence="7">
    <location>
        <begin position="1543"/>
        <end position="1608"/>
    </location>
</feature>
<feature type="domain" description="Carrier" evidence="8">
    <location>
        <begin position="1995"/>
        <end position="2070"/>
    </location>
</feature>
<dbReference type="Pfam" id="PF00501">
    <property type="entry name" value="AMP-binding"/>
    <property type="match status" value="5"/>
</dbReference>
<dbReference type="CDD" id="cd19543">
    <property type="entry name" value="DCL_NRPS"/>
    <property type="match status" value="1"/>
</dbReference>
<dbReference type="GO" id="GO:0017000">
    <property type="term" value="P:antibiotic biosynthetic process"/>
    <property type="evidence" value="ECO:0007669"/>
    <property type="project" value="UniProtKB-KW"/>
</dbReference>
<evidence type="ECO:0000256" key="4">
    <source>
        <dbReference type="ARBA" id="ARBA00022553"/>
    </source>
</evidence>
<dbReference type="Pfam" id="PF00668">
    <property type="entry name" value="Condensation"/>
    <property type="match status" value="8"/>
</dbReference>
<feature type="region of interest" description="Disordered" evidence="7">
    <location>
        <begin position="6336"/>
        <end position="6364"/>
    </location>
</feature>
<dbReference type="Gene3D" id="3.30.300.30">
    <property type="match status" value="5"/>
</dbReference>
<dbReference type="SUPFAM" id="SSF56801">
    <property type="entry name" value="Acetyl-CoA synthetase-like"/>
    <property type="match status" value="5"/>
</dbReference>
<dbReference type="PROSITE" id="PS00455">
    <property type="entry name" value="AMP_BINDING"/>
    <property type="match status" value="5"/>
</dbReference>
<dbReference type="InterPro" id="IPR036736">
    <property type="entry name" value="ACP-like_sf"/>
</dbReference>
<evidence type="ECO:0000256" key="6">
    <source>
        <dbReference type="ARBA" id="ARBA00023194"/>
    </source>
</evidence>
<evidence type="ECO:0000313" key="10">
    <source>
        <dbReference type="Proteomes" id="UP001165042"/>
    </source>
</evidence>
<reference evidence="9" key="1">
    <citation type="submission" date="2023-02" db="EMBL/GenBank/DDBJ databases">
        <title>Actinokineospora globicatena NBRC 15670.</title>
        <authorList>
            <person name="Ichikawa N."/>
            <person name="Sato H."/>
            <person name="Tonouchi N."/>
        </authorList>
    </citation>
    <scope>NUCLEOTIDE SEQUENCE</scope>
    <source>
        <strain evidence="9">NBRC 15670</strain>
    </source>
</reference>
<dbReference type="Gene3D" id="1.10.1200.10">
    <property type="entry name" value="ACP-like"/>
    <property type="match status" value="5"/>
</dbReference>
<dbReference type="Pfam" id="PF13193">
    <property type="entry name" value="AMP-binding_C"/>
    <property type="match status" value="3"/>
</dbReference>
<dbReference type="Gene3D" id="3.30.559.30">
    <property type="entry name" value="Nonribosomal peptide synthetase, condensation domain"/>
    <property type="match status" value="8"/>
</dbReference>
<feature type="compositionally biased region" description="Low complexity" evidence="7">
    <location>
        <begin position="1597"/>
        <end position="1608"/>
    </location>
</feature>
<dbReference type="Gene3D" id="3.30.559.10">
    <property type="entry name" value="Chloramphenicol acetyltransferase-like domain"/>
    <property type="match status" value="8"/>
</dbReference>
<dbReference type="InterPro" id="IPR020845">
    <property type="entry name" value="AMP-binding_CS"/>
</dbReference>
<dbReference type="InterPro" id="IPR020806">
    <property type="entry name" value="PKS_PP-bd"/>
</dbReference>
<dbReference type="PANTHER" id="PTHR45527:SF1">
    <property type="entry name" value="FATTY ACID SYNTHASE"/>
    <property type="match status" value="1"/>
</dbReference>
<dbReference type="InterPro" id="IPR001242">
    <property type="entry name" value="Condensation_dom"/>
</dbReference>
<comment type="similarity">
    <text evidence="2">Belongs to the ATP-dependent AMP-binding enzyme family.</text>
</comment>
<feature type="domain" description="Carrier" evidence="8">
    <location>
        <begin position="5830"/>
        <end position="5904"/>
    </location>
</feature>
<feature type="domain" description="Carrier" evidence="8">
    <location>
        <begin position="3006"/>
        <end position="3080"/>
    </location>
</feature>
<dbReference type="FunFam" id="3.40.50.980:FF:000002">
    <property type="entry name" value="Enterobactin synthetase component F"/>
    <property type="match status" value="2"/>
</dbReference>
<dbReference type="CDD" id="cd19540">
    <property type="entry name" value="LCL_NRPS-like"/>
    <property type="match status" value="2"/>
</dbReference>
<dbReference type="InterPro" id="IPR000873">
    <property type="entry name" value="AMP-dep_synth/lig_dom"/>
</dbReference>
<dbReference type="GO" id="GO:0044550">
    <property type="term" value="P:secondary metabolite biosynthetic process"/>
    <property type="evidence" value="ECO:0007669"/>
    <property type="project" value="UniProtKB-ARBA"/>
</dbReference>
<dbReference type="PROSITE" id="PS50075">
    <property type="entry name" value="CARRIER"/>
    <property type="match status" value="5"/>
</dbReference>
<dbReference type="InterPro" id="IPR042099">
    <property type="entry name" value="ANL_N_sf"/>
</dbReference>
<dbReference type="PANTHER" id="PTHR45527">
    <property type="entry name" value="NONRIBOSOMAL PEPTIDE SYNTHETASE"/>
    <property type="match status" value="1"/>
</dbReference>
<dbReference type="GO" id="GO:0031177">
    <property type="term" value="F:phosphopantetheine binding"/>
    <property type="evidence" value="ECO:0007669"/>
    <property type="project" value="InterPro"/>
</dbReference>
<feature type="compositionally biased region" description="Acidic residues" evidence="7">
    <location>
        <begin position="6351"/>
        <end position="6364"/>
    </location>
</feature>
<evidence type="ECO:0000256" key="2">
    <source>
        <dbReference type="ARBA" id="ARBA00006432"/>
    </source>
</evidence>
<dbReference type="GO" id="GO:0008610">
    <property type="term" value="P:lipid biosynthetic process"/>
    <property type="evidence" value="ECO:0007669"/>
    <property type="project" value="UniProtKB-ARBA"/>
</dbReference>
<dbReference type="GO" id="GO:0072330">
    <property type="term" value="P:monocarboxylic acid biosynthetic process"/>
    <property type="evidence" value="ECO:0007669"/>
    <property type="project" value="UniProtKB-ARBA"/>
</dbReference>
<dbReference type="NCBIfam" id="NF003417">
    <property type="entry name" value="PRK04813.1"/>
    <property type="match status" value="6"/>
</dbReference>
<keyword evidence="10" id="KW-1185">Reference proteome</keyword>
<feature type="domain" description="Carrier" evidence="8">
    <location>
        <begin position="4400"/>
        <end position="4474"/>
    </location>
</feature>
<dbReference type="GO" id="GO:0005829">
    <property type="term" value="C:cytosol"/>
    <property type="evidence" value="ECO:0007669"/>
    <property type="project" value="TreeGrafter"/>
</dbReference>
<dbReference type="Gene3D" id="3.40.50.12780">
    <property type="entry name" value="N-terminal domain of ligase-like"/>
    <property type="match status" value="5"/>
</dbReference>
<dbReference type="FunFam" id="2.30.38.10:FF:000001">
    <property type="entry name" value="Non-ribosomal peptide synthetase PvdI"/>
    <property type="match status" value="3"/>
</dbReference>
<dbReference type="InterPro" id="IPR025110">
    <property type="entry name" value="AMP-bd_C"/>
</dbReference>
<gene>
    <name evidence="9" type="ORF">Aglo03_43330</name>
</gene>
<dbReference type="Proteomes" id="UP001165042">
    <property type="component" value="Unassembled WGS sequence"/>
</dbReference>
<dbReference type="Gene3D" id="2.30.38.10">
    <property type="entry name" value="Luciferase, Domain 3"/>
    <property type="match status" value="1"/>
</dbReference>
<dbReference type="InterPro" id="IPR006162">
    <property type="entry name" value="Ppantetheine_attach_site"/>
</dbReference>
<evidence type="ECO:0000256" key="7">
    <source>
        <dbReference type="SAM" id="MobiDB-lite"/>
    </source>
</evidence>
<proteinExistence type="inferred from homology"/>
<organism evidence="9 10">
    <name type="scientific">Actinokineospora globicatena</name>
    <dbReference type="NCBI Taxonomy" id="103729"/>
    <lineage>
        <taxon>Bacteria</taxon>
        <taxon>Bacillati</taxon>
        <taxon>Actinomycetota</taxon>
        <taxon>Actinomycetes</taxon>
        <taxon>Pseudonocardiales</taxon>
        <taxon>Pseudonocardiaceae</taxon>
        <taxon>Actinokineospora</taxon>
    </lineage>
</organism>
<dbReference type="SUPFAM" id="SSF47336">
    <property type="entry name" value="ACP-like"/>
    <property type="match status" value="5"/>
</dbReference>
<comment type="cofactor">
    <cofactor evidence="1">
        <name>pantetheine 4'-phosphate</name>
        <dbReference type="ChEBI" id="CHEBI:47942"/>
    </cofactor>
</comment>
<dbReference type="FunFam" id="3.40.50.12780:FF:000012">
    <property type="entry name" value="Non-ribosomal peptide synthetase"/>
    <property type="match status" value="2"/>
</dbReference>
<dbReference type="NCBIfam" id="TIGR01733">
    <property type="entry name" value="AA-adenyl-dom"/>
    <property type="match status" value="5"/>
</dbReference>
<dbReference type="SMART" id="SM00823">
    <property type="entry name" value="PKS_PP"/>
    <property type="match status" value="5"/>
</dbReference>
<dbReference type="InterPro" id="IPR023213">
    <property type="entry name" value="CAT-like_dom_sf"/>
</dbReference>
<dbReference type="InterPro" id="IPR010071">
    <property type="entry name" value="AA_adenyl_dom"/>
</dbReference>
<dbReference type="CDD" id="cd05930">
    <property type="entry name" value="A_NRPS"/>
    <property type="match status" value="1"/>
</dbReference>
<evidence type="ECO:0000313" key="9">
    <source>
        <dbReference type="EMBL" id="GLW93517.1"/>
    </source>
</evidence>
<dbReference type="Pfam" id="PF00550">
    <property type="entry name" value="PP-binding"/>
    <property type="match status" value="5"/>
</dbReference>
<dbReference type="FunFam" id="1.10.1200.10:FF:000005">
    <property type="entry name" value="Nonribosomal peptide synthetase 1"/>
    <property type="match status" value="1"/>
</dbReference>
<dbReference type="PROSITE" id="PS00012">
    <property type="entry name" value="PHOSPHOPANTETHEINE"/>
    <property type="match status" value="4"/>
</dbReference>
<keyword evidence="6" id="KW-0045">Antibiotic biosynthesis</keyword>
<dbReference type="SUPFAM" id="SSF52777">
    <property type="entry name" value="CoA-dependent acyltransferases"/>
    <property type="match status" value="16"/>
</dbReference>
<evidence type="ECO:0000259" key="8">
    <source>
        <dbReference type="PROSITE" id="PS50075"/>
    </source>
</evidence>
<dbReference type="NCBIfam" id="TIGR01720">
    <property type="entry name" value="NRPS-para261"/>
    <property type="match status" value="2"/>
</dbReference>
<protein>
    <recommendedName>
        <fullName evidence="8">Carrier domain-containing protein</fullName>
    </recommendedName>
</protein>
<evidence type="ECO:0000256" key="5">
    <source>
        <dbReference type="ARBA" id="ARBA00022737"/>
    </source>
</evidence>
<keyword evidence="3" id="KW-0596">Phosphopantetheine</keyword>
<dbReference type="FunFam" id="3.40.50.980:FF:000001">
    <property type="entry name" value="Non-ribosomal peptide synthetase"/>
    <property type="match status" value="1"/>
</dbReference>